<dbReference type="InterPro" id="IPR036388">
    <property type="entry name" value="WH-like_DNA-bd_sf"/>
</dbReference>
<dbReference type="InterPro" id="IPR003593">
    <property type="entry name" value="AAA+_ATPase"/>
</dbReference>
<dbReference type="GO" id="GO:0006355">
    <property type="term" value="P:regulation of DNA-templated transcription"/>
    <property type="evidence" value="ECO:0007669"/>
    <property type="project" value="InterPro"/>
</dbReference>
<dbReference type="Pfam" id="PF13191">
    <property type="entry name" value="AAA_16"/>
    <property type="match status" value="1"/>
</dbReference>
<dbReference type="EMBL" id="LMWV01000037">
    <property type="protein sequence ID" value="KUN59309.1"/>
    <property type="molecule type" value="Genomic_DNA"/>
</dbReference>
<dbReference type="SMART" id="SM00382">
    <property type="entry name" value="AAA"/>
    <property type="match status" value="1"/>
</dbReference>
<gene>
    <name evidence="6" type="ORF">AQJ54_40380</name>
</gene>
<keyword evidence="7" id="KW-1185">Reference proteome</keyword>
<evidence type="ECO:0000259" key="4">
    <source>
        <dbReference type="SMART" id="SM00382"/>
    </source>
</evidence>
<dbReference type="GO" id="GO:0005737">
    <property type="term" value="C:cytoplasm"/>
    <property type="evidence" value="ECO:0007669"/>
    <property type="project" value="TreeGrafter"/>
</dbReference>
<sequence>MTSTASSEPPVGGGPRAGADSGESLTGRDREAADIDRTLNDPDGPRIIFVVGERGAGRTVFLRAAARRHGAAGGAVLSVDCVPGDALRPYLLVLRLVKTLEQHRPSPYGPRRTGDPVAEMTAAVEQGDRAAAAEALTRALAHAAPAIVVVDDVQYADPASVDLLGGLDMTQAAPGVRLVLSLLRPGGVAGRREAPSGADAAGLLPVRHPAARVIEMAPLARGEVAALLAQRLQAVPDGALTGLVHETSRGLPAAIDILLAEWARHGEVLTAGRLALLYGGRLLPTAPRDNRFTEALRALGEPAEKVASGLSVLWPLGPAVCALIAEVYGLSAADVQAGLRELLDAGIVEELPVREDGATRGWRFRVPLTEYAVRERLGPLERGRLAAAAVQALWAAEDRTGGGDERGGWIVGAEPAAYLVAEADAGTYLPDRIVEAGPLIDPERAVTELVAATERMGRAPGRRFTLRWLMAAAQLAGKTATRDELLLARAMRALVEADHRSVRGAVEELLQSAAGRGGPSEESLQIGISALVGATSGAGLFLELSHMTEARWWWPLGLPPAAVALGRALALRCLGRWGAAEDVLGQSEAQWSAGAAGVLPEVYRGIAELVRGRPERFRRSLTLPEIGGLSEQGRQMVTLVQVQQLLNSGDLREAADLLAARRMTVEETPAFVRFQWRRLEGRWDEAMGHLRWLRANGHPVASSLDIHLYPERATVLLLARGRIGATRRLIADIREGLGPLAEPRHLLDRAEAEVARVLGDPAEAVRVLRRGVETARTHGEVFATDELLAELAGLLVQAGDFPGAAECVRRLEEIAARTESGRSRLLWLVASARLHAAGDPDAARKHLTDAVALARSREQPFETATTLRAAARLGENPSALLTEAYELLGQVGAPLWRFRTRTDMRRARVPVPDHDQAMAEGDQLLATLVSEGLRNRQIAAVLGLSPDAVANRLTRLFARTGARSRTELATAVLRRSMPAADW</sequence>
<feature type="domain" description="AAA+ ATPase" evidence="4">
    <location>
        <begin position="44"/>
        <end position="221"/>
    </location>
</feature>
<dbReference type="SUPFAM" id="SSF48452">
    <property type="entry name" value="TPR-like"/>
    <property type="match status" value="1"/>
</dbReference>
<reference evidence="6 7" key="1">
    <citation type="submission" date="2015-10" db="EMBL/GenBank/DDBJ databases">
        <title>Draft genome sequence of Streptomyces griseorubiginosus DSM 40469, type strain for the species Streptomyces griseorubiginosus.</title>
        <authorList>
            <person name="Ruckert C."/>
            <person name="Winkler A."/>
            <person name="Kalinowski J."/>
            <person name="Kampfer P."/>
            <person name="Glaeser S."/>
        </authorList>
    </citation>
    <scope>NUCLEOTIDE SEQUENCE [LARGE SCALE GENOMIC DNA]</scope>
    <source>
        <strain evidence="6 7">DSM 40469</strain>
    </source>
</reference>
<evidence type="ECO:0000313" key="7">
    <source>
        <dbReference type="Proteomes" id="UP000054375"/>
    </source>
</evidence>
<evidence type="ECO:0008006" key="8">
    <source>
        <dbReference type="Google" id="ProtNLM"/>
    </source>
</evidence>
<organism evidence="6 7">
    <name type="scientific">Streptomyces griseorubiginosus</name>
    <dbReference type="NCBI Taxonomy" id="67304"/>
    <lineage>
        <taxon>Bacteria</taxon>
        <taxon>Bacillati</taxon>
        <taxon>Actinomycetota</taxon>
        <taxon>Actinomycetes</taxon>
        <taxon>Kitasatosporales</taxon>
        <taxon>Streptomycetaceae</taxon>
        <taxon>Streptomyces</taxon>
    </lineage>
</organism>
<protein>
    <recommendedName>
        <fullName evidence="8">HTH luxR-type domain-containing protein</fullName>
    </recommendedName>
</protein>
<accession>A0A124HVS1</accession>
<dbReference type="InterPro" id="IPR000792">
    <property type="entry name" value="Tscrpt_reg_LuxR_C"/>
</dbReference>
<dbReference type="InterPro" id="IPR027417">
    <property type="entry name" value="P-loop_NTPase"/>
</dbReference>
<dbReference type="Proteomes" id="UP000054375">
    <property type="component" value="Unassembled WGS sequence"/>
</dbReference>
<dbReference type="SMART" id="SM00421">
    <property type="entry name" value="HTH_LUXR"/>
    <property type="match status" value="1"/>
</dbReference>
<feature type="domain" description="HTH luxR-type" evidence="5">
    <location>
        <begin position="915"/>
        <end position="972"/>
    </location>
</feature>
<dbReference type="GO" id="GO:0005524">
    <property type="term" value="F:ATP binding"/>
    <property type="evidence" value="ECO:0007669"/>
    <property type="project" value="UniProtKB-KW"/>
</dbReference>
<dbReference type="Gene3D" id="3.40.50.300">
    <property type="entry name" value="P-loop containing nucleotide triphosphate hydrolases"/>
    <property type="match status" value="1"/>
</dbReference>
<dbReference type="GO" id="GO:0003677">
    <property type="term" value="F:DNA binding"/>
    <property type="evidence" value="ECO:0007669"/>
    <property type="project" value="InterPro"/>
</dbReference>
<keyword evidence="1" id="KW-0547">Nucleotide-binding</keyword>
<evidence type="ECO:0000313" key="6">
    <source>
        <dbReference type="EMBL" id="KUN59309.1"/>
    </source>
</evidence>
<dbReference type="PANTHER" id="PTHR16305">
    <property type="entry name" value="TESTICULAR SOLUBLE ADENYLYL CYCLASE"/>
    <property type="match status" value="1"/>
</dbReference>
<dbReference type="Gene3D" id="1.10.10.10">
    <property type="entry name" value="Winged helix-like DNA-binding domain superfamily/Winged helix DNA-binding domain"/>
    <property type="match status" value="1"/>
</dbReference>
<evidence type="ECO:0000256" key="2">
    <source>
        <dbReference type="ARBA" id="ARBA00022840"/>
    </source>
</evidence>
<dbReference type="InterPro" id="IPR041664">
    <property type="entry name" value="AAA_16"/>
</dbReference>
<dbReference type="SUPFAM" id="SSF52540">
    <property type="entry name" value="P-loop containing nucleoside triphosphate hydrolases"/>
    <property type="match status" value="1"/>
</dbReference>
<dbReference type="InterPro" id="IPR016032">
    <property type="entry name" value="Sig_transdc_resp-reg_C-effctor"/>
</dbReference>
<feature type="compositionally biased region" description="Basic and acidic residues" evidence="3">
    <location>
        <begin position="26"/>
        <end position="39"/>
    </location>
</feature>
<feature type="region of interest" description="Disordered" evidence="3">
    <location>
        <begin position="1"/>
        <end position="39"/>
    </location>
</feature>
<proteinExistence type="predicted"/>
<dbReference type="AlphaFoldDB" id="A0A124HVS1"/>
<evidence type="ECO:0000259" key="5">
    <source>
        <dbReference type="SMART" id="SM00421"/>
    </source>
</evidence>
<dbReference type="PANTHER" id="PTHR16305:SF28">
    <property type="entry name" value="GUANYLATE CYCLASE DOMAIN-CONTAINING PROTEIN"/>
    <property type="match status" value="1"/>
</dbReference>
<dbReference type="Gene3D" id="1.25.40.10">
    <property type="entry name" value="Tetratricopeptide repeat domain"/>
    <property type="match status" value="1"/>
</dbReference>
<evidence type="ECO:0000256" key="1">
    <source>
        <dbReference type="ARBA" id="ARBA00022741"/>
    </source>
</evidence>
<dbReference type="RefSeq" id="WP_062246284.1">
    <property type="nucleotide sequence ID" value="NZ_JBPJFL010000003.1"/>
</dbReference>
<evidence type="ECO:0000256" key="3">
    <source>
        <dbReference type="SAM" id="MobiDB-lite"/>
    </source>
</evidence>
<dbReference type="CDD" id="cd06170">
    <property type="entry name" value="LuxR_C_like"/>
    <property type="match status" value="1"/>
</dbReference>
<dbReference type="InterPro" id="IPR011990">
    <property type="entry name" value="TPR-like_helical_dom_sf"/>
</dbReference>
<dbReference type="GO" id="GO:0004016">
    <property type="term" value="F:adenylate cyclase activity"/>
    <property type="evidence" value="ECO:0007669"/>
    <property type="project" value="TreeGrafter"/>
</dbReference>
<dbReference type="SUPFAM" id="SSF46894">
    <property type="entry name" value="C-terminal effector domain of the bipartite response regulators"/>
    <property type="match status" value="1"/>
</dbReference>
<keyword evidence="2" id="KW-0067">ATP-binding</keyword>
<comment type="caution">
    <text evidence="6">The sequence shown here is derived from an EMBL/GenBank/DDBJ whole genome shotgun (WGS) entry which is preliminary data.</text>
</comment>
<name>A0A124HVS1_9ACTN</name>